<proteinExistence type="predicted"/>
<protein>
    <submittedName>
        <fullName evidence="1">27855_t:CDS:1</fullName>
    </submittedName>
</protein>
<name>A0ACA9SQZ7_9GLOM</name>
<comment type="caution">
    <text evidence="1">The sequence shown here is derived from an EMBL/GenBank/DDBJ whole genome shotgun (WGS) entry which is preliminary data.</text>
</comment>
<evidence type="ECO:0000313" key="1">
    <source>
        <dbReference type="EMBL" id="CAG8845001.1"/>
    </source>
</evidence>
<organism evidence="1 2">
    <name type="scientific">Racocetra persica</name>
    <dbReference type="NCBI Taxonomy" id="160502"/>
    <lineage>
        <taxon>Eukaryota</taxon>
        <taxon>Fungi</taxon>
        <taxon>Fungi incertae sedis</taxon>
        <taxon>Mucoromycota</taxon>
        <taxon>Glomeromycotina</taxon>
        <taxon>Glomeromycetes</taxon>
        <taxon>Diversisporales</taxon>
        <taxon>Gigasporaceae</taxon>
        <taxon>Racocetra</taxon>
    </lineage>
</organism>
<keyword evidence="2" id="KW-1185">Reference proteome</keyword>
<gene>
    <name evidence="1" type="ORF">RPERSI_LOCUS33462</name>
</gene>
<feature type="non-terminal residue" evidence="1">
    <location>
        <position position="73"/>
    </location>
</feature>
<dbReference type="EMBL" id="CAJVQC010144896">
    <property type="protein sequence ID" value="CAG8845001.1"/>
    <property type="molecule type" value="Genomic_DNA"/>
</dbReference>
<reference evidence="1" key="1">
    <citation type="submission" date="2021-06" db="EMBL/GenBank/DDBJ databases">
        <authorList>
            <person name="Kallberg Y."/>
            <person name="Tangrot J."/>
            <person name="Rosling A."/>
        </authorList>
    </citation>
    <scope>NUCLEOTIDE SEQUENCE</scope>
    <source>
        <strain evidence="1">MA461A</strain>
    </source>
</reference>
<dbReference type="Proteomes" id="UP000789920">
    <property type="component" value="Unassembled WGS sequence"/>
</dbReference>
<sequence length="73" mass="8223">MVSASWLLNYKLKKETSELTNRVTSKDLKSWSDHIIDKAPKTPELKIKCSYLILVGSKSEDELVSGLDANNIK</sequence>
<accession>A0ACA9SQZ7</accession>
<evidence type="ECO:0000313" key="2">
    <source>
        <dbReference type="Proteomes" id="UP000789920"/>
    </source>
</evidence>